<dbReference type="AlphaFoldDB" id="A0AAN8P3B1"/>
<reference evidence="1 2" key="1">
    <citation type="submission" date="2023-10" db="EMBL/GenBank/DDBJ databases">
        <title>Genomes of two closely related lineages of the louse Polyplax serrata with different host specificities.</title>
        <authorList>
            <person name="Martinu J."/>
            <person name="Tarabai H."/>
            <person name="Stefka J."/>
            <person name="Hypsa V."/>
        </authorList>
    </citation>
    <scope>NUCLEOTIDE SEQUENCE [LARGE SCALE GENOMIC DNA]</scope>
    <source>
        <strain evidence="1">HR10_N</strain>
    </source>
</reference>
<name>A0AAN8P3B1_POLSC</name>
<evidence type="ECO:0000313" key="1">
    <source>
        <dbReference type="EMBL" id="KAK6629680.1"/>
    </source>
</evidence>
<accession>A0AAN8P3B1</accession>
<gene>
    <name evidence="1" type="ORF">RUM43_003498</name>
</gene>
<organism evidence="1 2">
    <name type="scientific">Polyplax serrata</name>
    <name type="common">Common mouse louse</name>
    <dbReference type="NCBI Taxonomy" id="468196"/>
    <lineage>
        <taxon>Eukaryota</taxon>
        <taxon>Metazoa</taxon>
        <taxon>Ecdysozoa</taxon>
        <taxon>Arthropoda</taxon>
        <taxon>Hexapoda</taxon>
        <taxon>Insecta</taxon>
        <taxon>Pterygota</taxon>
        <taxon>Neoptera</taxon>
        <taxon>Paraneoptera</taxon>
        <taxon>Psocodea</taxon>
        <taxon>Troctomorpha</taxon>
        <taxon>Phthiraptera</taxon>
        <taxon>Anoplura</taxon>
        <taxon>Polyplacidae</taxon>
        <taxon>Polyplax</taxon>
    </lineage>
</organism>
<proteinExistence type="predicted"/>
<protein>
    <submittedName>
        <fullName evidence="1">Uncharacterized protein</fullName>
    </submittedName>
</protein>
<dbReference type="EMBL" id="JAWJWE010000036">
    <property type="protein sequence ID" value="KAK6629680.1"/>
    <property type="molecule type" value="Genomic_DNA"/>
</dbReference>
<dbReference type="Proteomes" id="UP001372834">
    <property type="component" value="Unassembled WGS sequence"/>
</dbReference>
<comment type="caution">
    <text evidence="1">The sequence shown here is derived from an EMBL/GenBank/DDBJ whole genome shotgun (WGS) entry which is preliminary data.</text>
</comment>
<evidence type="ECO:0000313" key="2">
    <source>
        <dbReference type="Proteomes" id="UP001372834"/>
    </source>
</evidence>
<sequence length="79" mass="8766">MGRYRKTGEVYANLFREPEKKEFDEKMRKKDETETGVVSVSGCETRTGAIESPFVLPSGLSSDCHPLAVAACVQAAYYE</sequence>